<name>A0A8J2LCR8_9HEXA</name>
<keyword evidence="2" id="KW-1185">Reference proteome</keyword>
<organism evidence="1 2">
    <name type="scientific">Allacma fusca</name>
    <dbReference type="NCBI Taxonomy" id="39272"/>
    <lineage>
        <taxon>Eukaryota</taxon>
        <taxon>Metazoa</taxon>
        <taxon>Ecdysozoa</taxon>
        <taxon>Arthropoda</taxon>
        <taxon>Hexapoda</taxon>
        <taxon>Collembola</taxon>
        <taxon>Symphypleona</taxon>
        <taxon>Sminthuridae</taxon>
        <taxon>Allacma</taxon>
    </lineage>
</organism>
<reference evidence="1" key="1">
    <citation type="submission" date="2021-06" db="EMBL/GenBank/DDBJ databases">
        <authorList>
            <person name="Hodson N. C."/>
            <person name="Mongue J. A."/>
            <person name="Jaron S. K."/>
        </authorList>
    </citation>
    <scope>NUCLEOTIDE SEQUENCE</scope>
</reference>
<accession>A0A8J2LCR8</accession>
<feature type="non-terminal residue" evidence="1">
    <location>
        <position position="138"/>
    </location>
</feature>
<dbReference type="EMBL" id="CAJVCH010568657">
    <property type="protein sequence ID" value="CAG7833132.1"/>
    <property type="molecule type" value="Genomic_DNA"/>
</dbReference>
<proteinExistence type="predicted"/>
<dbReference type="PANTHER" id="PTHR47890:SF1">
    <property type="entry name" value="LD24308P"/>
    <property type="match status" value="1"/>
</dbReference>
<sequence length="138" mass="15577">GFMRMNFDIVLGKPHQVVTGVRFTVQDQSVSLEVQVTPIAWPKSDPTKISLKGDESSWTGAQAYPNVPKKPLSFYKPSNPAVQKGPSMPDVVYNSYVEFTVSDYEEDLSQSTIPFFDTQPVHHYDTKRWLQGVGLMHK</sequence>
<dbReference type="PANTHER" id="PTHR47890">
    <property type="entry name" value="LD24308P"/>
    <property type="match status" value="1"/>
</dbReference>
<dbReference type="AlphaFoldDB" id="A0A8J2LCR8"/>
<dbReference type="Proteomes" id="UP000708208">
    <property type="component" value="Unassembled WGS sequence"/>
</dbReference>
<feature type="non-terminal residue" evidence="1">
    <location>
        <position position="1"/>
    </location>
</feature>
<gene>
    <name evidence="1" type="ORF">AFUS01_LOCUS42778</name>
</gene>
<evidence type="ECO:0000313" key="1">
    <source>
        <dbReference type="EMBL" id="CAG7833132.1"/>
    </source>
</evidence>
<evidence type="ECO:0000313" key="2">
    <source>
        <dbReference type="Proteomes" id="UP000708208"/>
    </source>
</evidence>
<comment type="caution">
    <text evidence="1">The sequence shown here is derived from an EMBL/GenBank/DDBJ whole genome shotgun (WGS) entry which is preliminary data.</text>
</comment>
<protein>
    <submittedName>
        <fullName evidence="1">Uncharacterized protein</fullName>
    </submittedName>
</protein>
<dbReference type="OrthoDB" id="6366357at2759"/>